<organism evidence="1">
    <name type="scientific">freshwater metagenome</name>
    <dbReference type="NCBI Taxonomy" id="449393"/>
    <lineage>
        <taxon>unclassified sequences</taxon>
        <taxon>metagenomes</taxon>
        <taxon>ecological metagenomes</taxon>
    </lineage>
</organism>
<protein>
    <submittedName>
        <fullName evidence="1">Unannotated protein</fullName>
    </submittedName>
</protein>
<sequence length="41" mass="4072">MEVTPDGFLLVDTGSVIPGPPIGVNTTGQEAEGPHCLAGGH</sequence>
<dbReference type="AlphaFoldDB" id="A0A6J7AHP5"/>
<name>A0A6J7AHP5_9ZZZZ</name>
<accession>A0A6J7AHP5</accession>
<reference evidence="1" key="1">
    <citation type="submission" date="2020-05" db="EMBL/GenBank/DDBJ databases">
        <authorList>
            <person name="Chiriac C."/>
            <person name="Salcher M."/>
            <person name="Ghai R."/>
            <person name="Kavagutti S V."/>
        </authorList>
    </citation>
    <scope>NUCLEOTIDE SEQUENCE</scope>
</reference>
<proteinExistence type="predicted"/>
<gene>
    <name evidence="1" type="ORF">UFOPK3139_01634</name>
</gene>
<evidence type="ECO:0000313" key="1">
    <source>
        <dbReference type="EMBL" id="CAB4832285.1"/>
    </source>
</evidence>
<dbReference type="EMBL" id="CAFABA010000064">
    <property type="protein sequence ID" value="CAB4832285.1"/>
    <property type="molecule type" value="Genomic_DNA"/>
</dbReference>